<sequence length="125" mass="14280">MSSVRCIVAKYTYDLTIRKDVKEKGCVLAYGKELLTLGIFYLEFIDSIKKGDGFRIHLNKLGKSLGKLEHVKYNFDRKTGLKQNPGYETKPSLSKDLKQVLEELNKVGIFETVDKRTQEFSTLLG</sequence>
<reference evidence="1" key="1">
    <citation type="submission" date="2017-05" db="UniProtKB">
        <authorList>
            <consortium name="EnsemblMetazoa"/>
        </authorList>
    </citation>
    <scope>IDENTIFICATION</scope>
</reference>
<protein>
    <submittedName>
        <fullName evidence="1">Uncharacterized protein</fullName>
    </submittedName>
</protein>
<dbReference type="AlphaFoldDB" id="A0A1X7TRL1"/>
<dbReference type="InParanoid" id="A0A1X7TRL1"/>
<evidence type="ECO:0000313" key="1">
    <source>
        <dbReference type="EnsemblMetazoa" id="Aqu2.1.17630_001"/>
    </source>
</evidence>
<name>A0A1X7TRL1_AMPQE</name>
<organism evidence="1">
    <name type="scientific">Amphimedon queenslandica</name>
    <name type="common">Sponge</name>
    <dbReference type="NCBI Taxonomy" id="400682"/>
    <lineage>
        <taxon>Eukaryota</taxon>
        <taxon>Metazoa</taxon>
        <taxon>Porifera</taxon>
        <taxon>Demospongiae</taxon>
        <taxon>Heteroscleromorpha</taxon>
        <taxon>Haplosclerida</taxon>
        <taxon>Niphatidae</taxon>
        <taxon>Amphimedon</taxon>
    </lineage>
</organism>
<dbReference type="EnsemblMetazoa" id="Aqu2.1.17630_001">
    <property type="protein sequence ID" value="Aqu2.1.17630_001"/>
    <property type="gene ID" value="Aqu2.1.17630"/>
</dbReference>
<accession>A0A1X7TRL1</accession>
<proteinExistence type="predicted"/>